<accession>A0A4R5TYC9</accession>
<dbReference type="Pfam" id="PF06412">
    <property type="entry name" value="TraD"/>
    <property type="match status" value="1"/>
</dbReference>
<sequence>MGNSTRLYDQINQATTRLAQLKARELMAAQREAARHRETARRNEALRRSQLGALVFAAGCEELPDGEIVAALLNYVAGHPDAEGRARARVRGDAHLAALAAGCVLRKH</sequence>
<reference evidence="1 2" key="1">
    <citation type="submission" date="2019-03" db="EMBL/GenBank/DDBJ databases">
        <title>Luteimonas zhaokaii sp.nov., isolated from the rectal contents of Plateau pika in Yushu, Qinghai Province, China.</title>
        <authorList>
            <person name="Zhang G."/>
        </authorList>
    </citation>
    <scope>NUCLEOTIDE SEQUENCE [LARGE SCALE GENOMIC DNA]</scope>
    <source>
        <strain evidence="1 2">B9</strain>
    </source>
</reference>
<dbReference type="Proteomes" id="UP000294796">
    <property type="component" value="Unassembled WGS sequence"/>
</dbReference>
<dbReference type="InterPro" id="IPR009444">
    <property type="entry name" value="Conjugal_tfr_TraD_a-type"/>
</dbReference>
<dbReference type="RefSeq" id="WP_133321251.1">
    <property type="nucleotide sequence ID" value="NZ_SMTF01000003.1"/>
</dbReference>
<evidence type="ECO:0008006" key="3">
    <source>
        <dbReference type="Google" id="ProtNLM"/>
    </source>
</evidence>
<organism evidence="1 2">
    <name type="scientific">Luteimonas aestuarii</name>
    <dbReference type="NCBI Taxonomy" id="453837"/>
    <lineage>
        <taxon>Bacteria</taxon>
        <taxon>Pseudomonadati</taxon>
        <taxon>Pseudomonadota</taxon>
        <taxon>Gammaproteobacteria</taxon>
        <taxon>Lysobacterales</taxon>
        <taxon>Lysobacteraceae</taxon>
        <taxon>Luteimonas</taxon>
    </lineage>
</organism>
<dbReference type="AlphaFoldDB" id="A0A4R5TYC9"/>
<keyword evidence="2" id="KW-1185">Reference proteome</keyword>
<evidence type="ECO:0000313" key="2">
    <source>
        <dbReference type="Proteomes" id="UP000294796"/>
    </source>
</evidence>
<comment type="caution">
    <text evidence="1">The sequence shown here is derived from an EMBL/GenBank/DDBJ whole genome shotgun (WGS) entry which is preliminary data.</text>
</comment>
<dbReference type="EMBL" id="SMTF01000003">
    <property type="protein sequence ID" value="TDK26218.1"/>
    <property type="molecule type" value="Genomic_DNA"/>
</dbReference>
<protein>
    <recommendedName>
        <fullName evidence="3">Conjugal transfer protein TraD</fullName>
    </recommendedName>
</protein>
<gene>
    <name evidence="1" type="ORF">E2F46_06365</name>
</gene>
<evidence type="ECO:0000313" key="1">
    <source>
        <dbReference type="EMBL" id="TDK26218.1"/>
    </source>
</evidence>
<name>A0A4R5TYC9_9GAMM</name>
<proteinExistence type="predicted"/>